<dbReference type="InterPro" id="IPR036282">
    <property type="entry name" value="Glutathione-S-Trfase_C_sf"/>
</dbReference>
<dbReference type="SFLD" id="SFLDG00358">
    <property type="entry name" value="Main_(cytGST)"/>
    <property type="match status" value="1"/>
</dbReference>
<dbReference type="Gene3D" id="1.20.1050.10">
    <property type="match status" value="1"/>
</dbReference>
<dbReference type="OrthoDB" id="7583243at2"/>
<dbReference type="SFLD" id="SFLDS00019">
    <property type="entry name" value="Glutathione_Transferase_(cytos"/>
    <property type="match status" value="1"/>
</dbReference>
<name>A0A3S3RT09_9HYPH</name>
<comment type="caution">
    <text evidence="4">The sequence shown here is derived from an EMBL/GenBank/DDBJ whole genome shotgun (WGS) entry which is preliminary data.</text>
</comment>
<dbReference type="Pfam" id="PF02798">
    <property type="entry name" value="GST_N"/>
    <property type="match status" value="1"/>
</dbReference>
<dbReference type="CDD" id="cd03057">
    <property type="entry name" value="GST_N_Beta"/>
    <property type="match status" value="1"/>
</dbReference>
<dbReference type="InterPro" id="IPR010987">
    <property type="entry name" value="Glutathione-S-Trfase_C-like"/>
</dbReference>
<dbReference type="PROSITE" id="PS50404">
    <property type="entry name" value="GST_NTER"/>
    <property type="match status" value="1"/>
</dbReference>
<evidence type="ECO:0000259" key="2">
    <source>
        <dbReference type="PROSITE" id="PS50404"/>
    </source>
</evidence>
<dbReference type="EMBL" id="SBIP01000003">
    <property type="protein sequence ID" value="RWX77295.1"/>
    <property type="molecule type" value="Genomic_DNA"/>
</dbReference>
<gene>
    <name evidence="4" type="ORF">EPK99_16810</name>
</gene>
<evidence type="ECO:0000256" key="1">
    <source>
        <dbReference type="RuleBase" id="RU003494"/>
    </source>
</evidence>
<dbReference type="GO" id="GO:0016740">
    <property type="term" value="F:transferase activity"/>
    <property type="evidence" value="ECO:0007669"/>
    <property type="project" value="UniProtKB-KW"/>
</dbReference>
<dbReference type="PROSITE" id="PS50405">
    <property type="entry name" value="GST_CTER"/>
    <property type="match status" value="1"/>
</dbReference>
<dbReference type="InterPro" id="IPR004045">
    <property type="entry name" value="Glutathione_S-Trfase_N"/>
</dbReference>
<dbReference type="SFLD" id="SFLDG01150">
    <property type="entry name" value="Main.1:_Beta-like"/>
    <property type="match status" value="1"/>
</dbReference>
<dbReference type="SUPFAM" id="SSF47616">
    <property type="entry name" value="GST C-terminal domain-like"/>
    <property type="match status" value="1"/>
</dbReference>
<protein>
    <submittedName>
        <fullName evidence="4">Glutathione S-transferase family protein</fullName>
    </submittedName>
</protein>
<reference evidence="4 5" key="1">
    <citation type="submission" date="2019-01" db="EMBL/GenBank/DDBJ databases">
        <title>The draft genome of Rhizobium sp. 24NR.</title>
        <authorList>
            <person name="Liu L."/>
            <person name="Liang L."/>
            <person name="Shi S."/>
            <person name="Xu L."/>
            <person name="Wang X."/>
            <person name="Li L."/>
            <person name="Zhang X."/>
        </authorList>
    </citation>
    <scope>NUCLEOTIDE SEQUENCE [LARGE SCALE GENOMIC DNA]</scope>
    <source>
        <strain evidence="4 5">24NR</strain>
    </source>
</reference>
<dbReference type="CDD" id="cd03188">
    <property type="entry name" value="GST_C_Beta"/>
    <property type="match status" value="1"/>
</dbReference>
<dbReference type="AlphaFoldDB" id="A0A3S3RT09"/>
<dbReference type="InterPro" id="IPR004046">
    <property type="entry name" value="GST_C"/>
</dbReference>
<sequence length="207" mass="23110">MYTLFFSPGACSLASAIALAESGLPYRLQRVKFAENEQRSADYLKLNPKGRVPALATEQGVISENVAILAYIAQAAPEAKLAPLDDPFAFARMQAFTSYLAGTVHVASAHKRRGYRWADSEASWQDMAAKVPQNLRECYTLIEEDFLQGPWVLGDNYSVADCYLFTLADWLPGYGIARDEFPAVADHYRRMRERPAVQRALAEHEVS</sequence>
<dbReference type="RefSeq" id="WP_128444208.1">
    <property type="nucleotide sequence ID" value="NZ_SBIP01000003.1"/>
</dbReference>
<keyword evidence="5" id="KW-1185">Reference proteome</keyword>
<dbReference type="SUPFAM" id="SSF52833">
    <property type="entry name" value="Thioredoxin-like"/>
    <property type="match status" value="1"/>
</dbReference>
<dbReference type="InterPro" id="IPR036249">
    <property type="entry name" value="Thioredoxin-like_sf"/>
</dbReference>
<feature type="domain" description="GST C-terminal" evidence="3">
    <location>
        <begin position="86"/>
        <end position="207"/>
    </location>
</feature>
<evidence type="ECO:0000313" key="5">
    <source>
        <dbReference type="Proteomes" id="UP000287687"/>
    </source>
</evidence>
<accession>A0A3S3RT09</accession>
<dbReference type="Gene3D" id="3.40.30.10">
    <property type="entry name" value="Glutaredoxin"/>
    <property type="match status" value="1"/>
</dbReference>
<organism evidence="4 5">
    <name type="scientific">Neorhizobium lilium</name>
    <dbReference type="NCBI Taxonomy" id="2503024"/>
    <lineage>
        <taxon>Bacteria</taxon>
        <taxon>Pseudomonadati</taxon>
        <taxon>Pseudomonadota</taxon>
        <taxon>Alphaproteobacteria</taxon>
        <taxon>Hyphomicrobiales</taxon>
        <taxon>Rhizobiaceae</taxon>
        <taxon>Rhizobium/Agrobacterium group</taxon>
        <taxon>Neorhizobium</taxon>
    </lineage>
</organism>
<dbReference type="InterPro" id="IPR040079">
    <property type="entry name" value="Glutathione_S-Trfase"/>
</dbReference>
<dbReference type="Pfam" id="PF00043">
    <property type="entry name" value="GST_C"/>
    <property type="match status" value="1"/>
</dbReference>
<evidence type="ECO:0000259" key="3">
    <source>
        <dbReference type="PROSITE" id="PS50405"/>
    </source>
</evidence>
<comment type="similarity">
    <text evidence="1">Belongs to the GST superfamily.</text>
</comment>
<proteinExistence type="inferred from homology"/>
<feature type="domain" description="GST N-terminal" evidence="2">
    <location>
        <begin position="1"/>
        <end position="80"/>
    </location>
</feature>
<dbReference type="Proteomes" id="UP000287687">
    <property type="component" value="Unassembled WGS sequence"/>
</dbReference>
<evidence type="ECO:0000313" key="4">
    <source>
        <dbReference type="EMBL" id="RWX77295.1"/>
    </source>
</evidence>
<dbReference type="PANTHER" id="PTHR44051">
    <property type="entry name" value="GLUTATHIONE S-TRANSFERASE-RELATED"/>
    <property type="match status" value="1"/>
</dbReference>
<keyword evidence="4" id="KW-0808">Transferase</keyword>
<dbReference type="PANTHER" id="PTHR44051:SF8">
    <property type="entry name" value="GLUTATHIONE S-TRANSFERASE GSTA"/>
    <property type="match status" value="1"/>
</dbReference>